<gene>
    <name evidence="2" type="ORF">M595_1093</name>
</gene>
<dbReference type="GO" id="GO:0016301">
    <property type="term" value="F:kinase activity"/>
    <property type="evidence" value="ECO:0007669"/>
    <property type="project" value="UniProtKB-KW"/>
</dbReference>
<dbReference type="EMBL" id="AUZM01000007">
    <property type="protein sequence ID" value="ERT08884.1"/>
    <property type="molecule type" value="Genomic_DNA"/>
</dbReference>
<accession>U7QLS2</accession>
<keyword evidence="2" id="KW-0808">Transferase</keyword>
<organism evidence="2 3">
    <name type="scientific">Lyngbya aestuarii BL J</name>
    <dbReference type="NCBI Taxonomy" id="1348334"/>
    <lineage>
        <taxon>Bacteria</taxon>
        <taxon>Bacillati</taxon>
        <taxon>Cyanobacteriota</taxon>
        <taxon>Cyanophyceae</taxon>
        <taxon>Oscillatoriophycideae</taxon>
        <taxon>Oscillatoriales</taxon>
        <taxon>Microcoleaceae</taxon>
        <taxon>Lyngbya</taxon>
    </lineage>
</organism>
<dbReference type="RefSeq" id="WP_023064976.1">
    <property type="nucleotide sequence ID" value="NZ_AUZM01000007.1"/>
</dbReference>
<dbReference type="PANTHER" id="PTHR36109">
    <property type="entry name" value="MEMBRANE PROTEIN-RELATED"/>
    <property type="match status" value="1"/>
</dbReference>
<comment type="caution">
    <text evidence="2">The sequence shown here is derived from an EMBL/GenBank/DDBJ whole genome shotgun (WGS) entry which is preliminary data.</text>
</comment>
<feature type="compositionally biased region" description="Basic and acidic residues" evidence="1">
    <location>
        <begin position="426"/>
        <end position="465"/>
    </location>
</feature>
<keyword evidence="2" id="KW-0418">Kinase</keyword>
<evidence type="ECO:0000313" key="2">
    <source>
        <dbReference type="EMBL" id="ERT08884.1"/>
    </source>
</evidence>
<dbReference type="Proteomes" id="UP000017127">
    <property type="component" value="Unassembled WGS sequence"/>
</dbReference>
<protein>
    <submittedName>
        <fullName evidence="2">Putative signal Transduction Histidine Kinase (STHK), LytS</fullName>
    </submittedName>
</protein>
<dbReference type="InterPro" id="IPR052948">
    <property type="entry name" value="Low_temp-induced_all0457"/>
</dbReference>
<feature type="region of interest" description="Disordered" evidence="1">
    <location>
        <begin position="341"/>
        <end position="465"/>
    </location>
</feature>
<proteinExistence type="predicted"/>
<dbReference type="PATRIC" id="fig|1348334.3.peg.1069"/>
<dbReference type="OrthoDB" id="462701at2"/>
<reference evidence="2 3" key="1">
    <citation type="journal article" date="2013" name="Front. Microbiol.">
        <title>Comparative genomic analyses of the cyanobacterium, Lyngbya aestuarii BL J, a powerful hydrogen producer.</title>
        <authorList>
            <person name="Kothari A."/>
            <person name="Vaughn M."/>
            <person name="Garcia-Pichel F."/>
        </authorList>
    </citation>
    <scope>NUCLEOTIDE SEQUENCE [LARGE SCALE GENOMIC DNA]</scope>
    <source>
        <strain evidence="2 3">BL J</strain>
    </source>
</reference>
<dbReference type="PANTHER" id="PTHR36109:SF2">
    <property type="entry name" value="MEMBRANE PROTEIN"/>
    <property type="match status" value="1"/>
</dbReference>
<evidence type="ECO:0000313" key="3">
    <source>
        <dbReference type="Proteomes" id="UP000017127"/>
    </source>
</evidence>
<dbReference type="AlphaFoldDB" id="U7QLS2"/>
<name>U7QLS2_9CYAN</name>
<evidence type="ECO:0000256" key="1">
    <source>
        <dbReference type="SAM" id="MobiDB-lite"/>
    </source>
</evidence>
<keyword evidence="3" id="KW-1185">Reference proteome</keyword>
<feature type="compositionally biased region" description="Basic and acidic residues" evidence="1">
    <location>
        <begin position="379"/>
        <end position="405"/>
    </location>
</feature>
<sequence>MATRAAQDYKRGIGVFKTRRQVEQALYRLRDRGFNLEQVSVMAPDSDPKSKDAEVDVYTHSQGNHADTGAVSGAVAGGTLGIIGGLLVGLGAAAIPGIGPILLAGAEATALATTLAGTAIGATSGGIIGALIGLGIPEDQAKVYNDRLSQGQYIVLVTGTPRSVEQAEDILRDQGIEQWQVYDALQVEVTPTMDDVVSPTTLEHQEERAIITPPEVKPKVVGEEHPEVIKEERTIVTPRVETRNPVKYDGRQPEIIEHKQRQEIVTSTPPVKGEIEHQDHPEIERERTIITPRVETRNPVEYDRQPEVIEHKQRPEKITTTASSVKPKVVHQEEHPKIMEREEKKTVTPRVETENPVEYEQKRQERVTTTASSVKPKVVHQERPEIMESKEKKTVTPRVETEKAVESNGKMPRIEREPIETQPRVLSDHSENIKRNNSRKIEGQKVSDDPEIIIIDRRDEQDQTP</sequence>